<protein>
    <submittedName>
        <fullName evidence="2">Uncharacterized protein</fullName>
    </submittedName>
</protein>
<evidence type="ECO:0000313" key="2">
    <source>
        <dbReference type="EMBL" id="CAB4138379.1"/>
    </source>
</evidence>
<feature type="region of interest" description="Disordered" evidence="1">
    <location>
        <begin position="82"/>
        <end position="124"/>
    </location>
</feature>
<gene>
    <name evidence="2" type="ORF">UFOVP330_23</name>
</gene>
<sequence>MAASRSKKNEVDTQAVVKLFVEAVRQKRKRQTPGVKRTRSGIVSKLSKEVGITREMALFMLRDIQQYKIKDIEPKYCNYHKTAKNALKNKPKKPKSRKRPKPSAPPADDLSMGLLDQVGQFPSE</sequence>
<reference evidence="2" key="1">
    <citation type="submission" date="2020-04" db="EMBL/GenBank/DDBJ databases">
        <authorList>
            <person name="Chiriac C."/>
            <person name="Salcher M."/>
            <person name="Ghai R."/>
            <person name="Kavagutti S V."/>
        </authorList>
    </citation>
    <scope>NUCLEOTIDE SEQUENCE</scope>
</reference>
<feature type="compositionally biased region" description="Basic residues" evidence="1">
    <location>
        <begin position="82"/>
        <end position="101"/>
    </location>
</feature>
<evidence type="ECO:0000256" key="1">
    <source>
        <dbReference type="SAM" id="MobiDB-lite"/>
    </source>
</evidence>
<proteinExistence type="predicted"/>
<name>A0A6J5M356_9CAUD</name>
<organism evidence="2">
    <name type="scientific">uncultured Caudovirales phage</name>
    <dbReference type="NCBI Taxonomy" id="2100421"/>
    <lineage>
        <taxon>Viruses</taxon>
        <taxon>Duplodnaviria</taxon>
        <taxon>Heunggongvirae</taxon>
        <taxon>Uroviricota</taxon>
        <taxon>Caudoviricetes</taxon>
        <taxon>Peduoviridae</taxon>
        <taxon>Maltschvirus</taxon>
        <taxon>Maltschvirus maltsch</taxon>
    </lineage>
</organism>
<accession>A0A6J5M356</accession>
<dbReference type="EMBL" id="LR796344">
    <property type="protein sequence ID" value="CAB4138379.1"/>
    <property type="molecule type" value="Genomic_DNA"/>
</dbReference>